<keyword evidence="1" id="KW-0812">Transmembrane</keyword>
<sequence length="95" mass="11023">MEPLPTGAWPMLLLLLRGAWSMMELLLRGAWINTSRRMQSKSSRTKFEVGSGRGRSRLERAKRRLCLLKNNQKTLQPNLRRFSNSLRPSQPSQSR</sequence>
<dbReference type="Proteomes" id="UP000235672">
    <property type="component" value="Unassembled WGS sequence"/>
</dbReference>
<evidence type="ECO:0000256" key="1">
    <source>
        <dbReference type="SAM" id="Phobius"/>
    </source>
</evidence>
<gene>
    <name evidence="2" type="ORF">NA56DRAFT_644847</name>
</gene>
<evidence type="ECO:0000313" key="3">
    <source>
        <dbReference type="Proteomes" id="UP000235672"/>
    </source>
</evidence>
<accession>A0A2J6Q8R7</accession>
<keyword evidence="1" id="KW-1133">Transmembrane helix</keyword>
<name>A0A2J6Q8R7_9HELO</name>
<reference evidence="2 3" key="1">
    <citation type="submission" date="2016-05" db="EMBL/GenBank/DDBJ databases">
        <title>A degradative enzymes factory behind the ericoid mycorrhizal symbiosis.</title>
        <authorList>
            <consortium name="DOE Joint Genome Institute"/>
            <person name="Martino E."/>
            <person name="Morin E."/>
            <person name="Grelet G."/>
            <person name="Kuo A."/>
            <person name="Kohler A."/>
            <person name="Daghino S."/>
            <person name="Barry K."/>
            <person name="Choi C."/>
            <person name="Cichocki N."/>
            <person name="Clum A."/>
            <person name="Copeland A."/>
            <person name="Hainaut M."/>
            <person name="Haridas S."/>
            <person name="Labutti K."/>
            <person name="Lindquist E."/>
            <person name="Lipzen A."/>
            <person name="Khouja H.-R."/>
            <person name="Murat C."/>
            <person name="Ohm R."/>
            <person name="Olson A."/>
            <person name="Spatafora J."/>
            <person name="Veneault-Fourrey C."/>
            <person name="Henrissat B."/>
            <person name="Grigoriev I."/>
            <person name="Martin F."/>
            <person name="Perotto S."/>
        </authorList>
    </citation>
    <scope>NUCLEOTIDE SEQUENCE [LARGE SCALE GENOMIC DNA]</scope>
    <source>
        <strain evidence="2 3">UAMH 7357</strain>
    </source>
</reference>
<dbReference type="EMBL" id="KZ613477">
    <property type="protein sequence ID" value="PMD22669.1"/>
    <property type="molecule type" value="Genomic_DNA"/>
</dbReference>
<proteinExistence type="predicted"/>
<keyword evidence="3" id="KW-1185">Reference proteome</keyword>
<evidence type="ECO:0000313" key="2">
    <source>
        <dbReference type="EMBL" id="PMD22669.1"/>
    </source>
</evidence>
<keyword evidence="1" id="KW-0472">Membrane</keyword>
<organism evidence="2 3">
    <name type="scientific">Hyaloscypha hepaticicola</name>
    <dbReference type="NCBI Taxonomy" id="2082293"/>
    <lineage>
        <taxon>Eukaryota</taxon>
        <taxon>Fungi</taxon>
        <taxon>Dikarya</taxon>
        <taxon>Ascomycota</taxon>
        <taxon>Pezizomycotina</taxon>
        <taxon>Leotiomycetes</taxon>
        <taxon>Helotiales</taxon>
        <taxon>Hyaloscyphaceae</taxon>
        <taxon>Hyaloscypha</taxon>
    </lineage>
</organism>
<dbReference type="AlphaFoldDB" id="A0A2J6Q8R7"/>
<feature type="transmembrane region" description="Helical" evidence="1">
    <location>
        <begin position="12"/>
        <end position="31"/>
    </location>
</feature>
<protein>
    <submittedName>
        <fullName evidence="2">Uncharacterized protein</fullName>
    </submittedName>
</protein>